<organism evidence="10 11">
    <name type="scientific">Undibacterium terreum</name>
    <dbReference type="NCBI Taxonomy" id="1224302"/>
    <lineage>
        <taxon>Bacteria</taxon>
        <taxon>Pseudomonadati</taxon>
        <taxon>Pseudomonadota</taxon>
        <taxon>Betaproteobacteria</taxon>
        <taxon>Burkholderiales</taxon>
        <taxon>Oxalobacteraceae</taxon>
        <taxon>Undibacterium</taxon>
    </lineage>
</organism>
<evidence type="ECO:0000313" key="10">
    <source>
        <dbReference type="EMBL" id="GGC94662.1"/>
    </source>
</evidence>
<feature type="domain" description="Metallo-beta-lactamase" evidence="9">
    <location>
        <begin position="103"/>
        <end position="325"/>
    </location>
</feature>
<evidence type="ECO:0000256" key="5">
    <source>
        <dbReference type="ARBA" id="ARBA00033751"/>
    </source>
</evidence>
<keyword evidence="3" id="KW-0378">Hydrolase</keyword>
<dbReference type="Pfam" id="PF14863">
    <property type="entry name" value="Alkyl_sulf_dimr"/>
    <property type="match status" value="1"/>
</dbReference>
<dbReference type="SUPFAM" id="SSF56281">
    <property type="entry name" value="Metallo-hydrolase/oxidoreductase"/>
    <property type="match status" value="1"/>
</dbReference>
<evidence type="ECO:0000259" key="9">
    <source>
        <dbReference type="SMART" id="SM00849"/>
    </source>
</evidence>
<evidence type="ECO:0000313" key="11">
    <source>
        <dbReference type="Proteomes" id="UP000637423"/>
    </source>
</evidence>
<dbReference type="Pfam" id="PF14864">
    <property type="entry name" value="Alkyl_sulf_C"/>
    <property type="match status" value="1"/>
</dbReference>
<dbReference type="PANTHER" id="PTHR43223:SF1">
    <property type="entry name" value="ALKYL_ARYL-SULFATASE BDS1"/>
    <property type="match status" value="1"/>
</dbReference>
<dbReference type="EMBL" id="BMED01000006">
    <property type="protein sequence ID" value="GGC94662.1"/>
    <property type="molecule type" value="Genomic_DNA"/>
</dbReference>
<comment type="caution">
    <text evidence="10">The sequence shown here is derived from an EMBL/GenBank/DDBJ whole genome shotgun (WGS) entry which is preliminary data.</text>
</comment>
<dbReference type="Gene3D" id="1.25.40.880">
    <property type="entry name" value="Alkyl sulfatase, dimerisation domain"/>
    <property type="match status" value="1"/>
</dbReference>
<dbReference type="InterPro" id="IPR052195">
    <property type="entry name" value="Bact_Alkyl/Aryl-Sulfatase"/>
</dbReference>
<dbReference type="EC" id="3.1.6.21" evidence="6"/>
<dbReference type="CDD" id="cd07710">
    <property type="entry name" value="arylsulfatase_Sdsa1-like_MBL-fold"/>
    <property type="match status" value="1"/>
</dbReference>
<accession>A0A916UZ70</accession>
<gene>
    <name evidence="10" type="ORF">GCM10011396_47540</name>
</gene>
<comment type="similarity">
    <text evidence="5">Belongs to the metallo-beta-lactamase superfamily. Type III sulfatase family.</text>
</comment>
<dbReference type="GO" id="GO:0046872">
    <property type="term" value="F:metal ion binding"/>
    <property type="evidence" value="ECO:0007669"/>
    <property type="project" value="UniProtKB-KW"/>
</dbReference>
<dbReference type="Pfam" id="PF00753">
    <property type="entry name" value="Lactamase_B"/>
    <property type="match status" value="1"/>
</dbReference>
<name>A0A916UZ70_9BURK</name>
<dbReference type="Proteomes" id="UP000637423">
    <property type="component" value="Unassembled WGS sequence"/>
</dbReference>
<evidence type="ECO:0000256" key="4">
    <source>
        <dbReference type="ARBA" id="ARBA00022833"/>
    </source>
</evidence>
<evidence type="ECO:0000256" key="6">
    <source>
        <dbReference type="ARBA" id="ARBA00066568"/>
    </source>
</evidence>
<evidence type="ECO:0000256" key="8">
    <source>
        <dbReference type="ARBA" id="ARBA00075789"/>
    </source>
</evidence>
<reference evidence="10" key="1">
    <citation type="journal article" date="2014" name="Int. J. Syst. Evol. Microbiol.">
        <title>Complete genome sequence of Corynebacterium casei LMG S-19264T (=DSM 44701T), isolated from a smear-ripened cheese.</title>
        <authorList>
            <consortium name="US DOE Joint Genome Institute (JGI-PGF)"/>
            <person name="Walter F."/>
            <person name="Albersmeier A."/>
            <person name="Kalinowski J."/>
            <person name="Ruckert C."/>
        </authorList>
    </citation>
    <scope>NUCLEOTIDE SEQUENCE</scope>
    <source>
        <strain evidence="10">CGMCC 1.10998</strain>
    </source>
</reference>
<dbReference type="GO" id="GO:0018741">
    <property type="term" value="F:linear primary-alkylsulfatase activity"/>
    <property type="evidence" value="ECO:0007669"/>
    <property type="project" value="UniProtKB-EC"/>
</dbReference>
<keyword evidence="4" id="KW-0862">Zinc</keyword>
<dbReference type="InterPro" id="IPR038536">
    <property type="entry name" value="Alkyl/aryl-sulf_dimr_sf"/>
</dbReference>
<dbReference type="InterPro" id="IPR036527">
    <property type="entry name" value="SCP2_sterol-bd_dom_sf"/>
</dbReference>
<reference evidence="10" key="2">
    <citation type="submission" date="2020-09" db="EMBL/GenBank/DDBJ databases">
        <authorList>
            <person name="Sun Q."/>
            <person name="Zhou Y."/>
        </authorList>
    </citation>
    <scope>NUCLEOTIDE SEQUENCE</scope>
    <source>
        <strain evidence="10">CGMCC 1.10998</strain>
    </source>
</reference>
<evidence type="ECO:0000256" key="7">
    <source>
        <dbReference type="ARBA" id="ARBA00068034"/>
    </source>
</evidence>
<evidence type="ECO:0000256" key="2">
    <source>
        <dbReference type="ARBA" id="ARBA00022723"/>
    </source>
</evidence>
<evidence type="ECO:0000256" key="1">
    <source>
        <dbReference type="ARBA" id="ARBA00001947"/>
    </source>
</evidence>
<protein>
    <recommendedName>
        <fullName evidence="7">Linear primary-alkylsulfatase</fullName>
        <ecNumber evidence="6">3.1.6.21</ecNumber>
    </recommendedName>
    <alternativeName>
        <fullName evidence="8">Type III linear primary-alkylsulfatase</fullName>
    </alternativeName>
</protein>
<dbReference type="GO" id="GO:0018909">
    <property type="term" value="P:dodecyl sulfate metabolic process"/>
    <property type="evidence" value="ECO:0007669"/>
    <property type="project" value="InterPro"/>
</dbReference>
<comment type="cofactor">
    <cofactor evidence="1">
        <name>Zn(2+)</name>
        <dbReference type="ChEBI" id="CHEBI:29105"/>
    </cofactor>
</comment>
<dbReference type="InterPro" id="IPR044097">
    <property type="entry name" value="Bds1/SdsA1_MBL-fold"/>
</dbReference>
<dbReference type="GO" id="GO:0046983">
    <property type="term" value="F:protein dimerization activity"/>
    <property type="evidence" value="ECO:0007669"/>
    <property type="project" value="InterPro"/>
</dbReference>
<dbReference type="SMART" id="SM00849">
    <property type="entry name" value="Lactamase_B"/>
    <property type="match status" value="1"/>
</dbReference>
<dbReference type="Gene3D" id="3.30.1050.10">
    <property type="entry name" value="SCP2 sterol-binding domain"/>
    <property type="match status" value="1"/>
</dbReference>
<dbReference type="AlphaFoldDB" id="A0A916UZ70"/>
<dbReference type="InterPro" id="IPR001279">
    <property type="entry name" value="Metallo-B-lactamas"/>
</dbReference>
<dbReference type="InterPro" id="IPR029228">
    <property type="entry name" value="Alkyl_sulf_dimr"/>
</dbReference>
<dbReference type="PANTHER" id="PTHR43223">
    <property type="entry name" value="ALKYL/ARYL-SULFATASE"/>
    <property type="match status" value="1"/>
</dbReference>
<dbReference type="SUPFAM" id="SSF55718">
    <property type="entry name" value="SCP-like"/>
    <property type="match status" value="1"/>
</dbReference>
<keyword evidence="2" id="KW-0479">Metal-binding</keyword>
<dbReference type="InterPro" id="IPR036866">
    <property type="entry name" value="RibonucZ/Hydroxyglut_hydro"/>
</dbReference>
<proteinExistence type="inferred from homology"/>
<dbReference type="InterPro" id="IPR029229">
    <property type="entry name" value="Alkyl_sulf_C"/>
</dbReference>
<dbReference type="Gene3D" id="3.60.15.30">
    <property type="entry name" value="Metallo-beta-lactamase domain"/>
    <property type="match status" value="1"/>
</dbReference>
<dbReference type="FunFam" id="3.60.15.30:FF:000001">
    <property type="entry name" value="Alkyl/aryl-sulfatase BDS1"/>
    <property type="match status" value="1"/>
</dbReference>
<evidence type="ECO:0000256" key="3">
    <source>
        <dbReference type="ARBA" id="ARBA00022801"/>
    </source>
</evidence>
<sequence length="638" mass="71140">MIQPKPAEPATIAAQARLKQSLPFANKDDFDDARYGFIDTLPDALITGATPYPAWSMKPYAFLQKETAPDTVNPSLWRQAQLNSIHGLFKVTDRVYQVRNFDISNMTIIEGDKGLLIIDPLLTRETAAAALALYYKHRPKKPVLNVIYSHSHADHFGGVKAVIDEADIAAGKAQVIAPDGFMEHAVAENIIAGNAMSRRAQYQFGALLPPGEKGQVDTGLGKTLSRGSLTLIAPNVLIKQNMEKRVFDGIEVVFHLTPGTEAPSEMNMYFPQFKVLDMAENTSHNMHNLYTIRGAEVRDGNAWARYIDEALGAFGANSSYLIGQHHWPTRGPQKIADFMKKQRDMYKFIHDQSVRLLNQGYTPNEIAETLQMPASLANEWYDRGYYGTLSHNSKAVYQKYLGWYDANPANLNPLPPVEAGKKYVEYMGGADNIIKRAREDYKQGNYRWVATVANHLVYADPSNREARELAADALEQMGYQAEAGTWRNAYLFGAYELRNGMPKINPPSSLTADALQALSLDMFFDFLGVRLNAGRADGKHIVINWQFTDTRQTYVLNLENSALTYTSGKAADKADTSLVLDRPTLNAIMLKQMTFPQAVQSGKIKLGGPPDKLVELFSMLDEFNPMFEVIEPKKAAPK</sequence>
<keyword evidence="11" id="KW-1185">Reference proteome</keyword>
<dbReference type="FunFam" id="1.25.40.880:FF:000001">
    <property type="entry name" value="SDS hydrolase SdsA1"/>
    <property type="match status" value="1"/>
</dbReference>